<evidence type="ECO:0000313" key="2">
    <source>
        <dbReference type="EMBL" id="MCG2612763.1"/>
    </source>
</evidence>
<protein>
    <recommendedName>
        <fullName evidence="4">WSN domain-containing protein</fullName>
    </recommendedName>
</protein>
<organism evidence="2 3">
    <name type="scientific">Terrimonas ginsenosidimutans</name>
    <dbReference type="NCBI Taxonomy" id="2908004"/>
    <lineage>
        <taxon>Bacteria</taxon>
        <taxon>Pseudomonadati</taxon>
        <taxon>Bacteroidota</taxon>
        <taxon>Chitinophagia</taxon>
        <taxon>Chitinophagales</taxon>
        <taxon>Chitinophagaceae</taxon>
        <taxon>Terrimonas</taxon>
    </lineage>
</organism>
<feature type="signal peptide" evidence="1">
    <location>
        <begin position="1"/>
        <end position="19"/>
    </location>
</feature>
<keyword evidence="3" id="KW-1185">Reference proteome</keyword>
<feature type="chain" id="PRO_5045130082" description="WSN domain-containing protein" evidence="1">
    <location>
        <begin position="20"/>
        <end position="392"/>
    </location>
</feature>
<proteinExistence type="predicted"/>
<evidence type="ECO:0000313" key="3">
    <source>
        <dbReference type="Proteomes" id="UP001165367"/>
    </source>
</evidence>
<dbReference type="EMBL" id="JAKLTR010000001">
    <property type="protein sequence ID" value="MCG2612763.1"/>
    <property type="molecule type" value="Genomic_DNA"/>
</dbReference>
<evidence type="ECO:0008006" key="4">
    <source>
        <dbReference type="Google" id="ProtNLM"/>
    </source>
</evidence>
<evidence type="ECO:0000256" key="1">
    <source>
        <dbReference type="SAM" id="SignalP"/>
    </source>
</evidence>
<gene>
    <name evidence="2" type="ORF">LZZ85_00670</name>
</gene>
<name>A0ABS9KKA7_9BACT</name>
<reference evidence="2" key="1">
    <citation type="submission" date="2022-01" db="EMBL/GenBank/DDBJ databases">
        <authorList>
            <person name="Jo J.-H."/>
            <person name="Im W.-T."/>
        </authorList>
    </citation>
    <scope>NUCLEOTIDE SEQUENCE</scope>
    <source>
        <strain evidence="2">NA20</strain>
    </source>
</reference>
<dbReference type="Proteomes" id="UP001165367">
    <property type="component" value="Unassembled WGS sequence"/>
</dbReference>
<keyword evidence="1" id="KW-0732">Signal</keyword>
<accession>A0ABS9KKA7</accession>
<comment type="caution">
    <text evidence="2">The sequence shown here is derived from an EMBL/GenBank/DDBJ whole genome shotgun (WGS) entry which is preliminary data.</text>
</comment>
<dbReference type="RefSeq" id="WP_237867992.1">
    <property type="nucleotide sequence ID" value="NZ_JAKLTR010000001.1"/>
</dbReference>
<sequence>MSKRIFVFLASLFPFIIFAQSQAETSVAANVNTDSLLKVFQKRIDTLESTVKVLTSSTAQSTANDYSKSYRNSLLAIELLSSLHTTVGSIISDRNQAEASNLLNQVNNPTSDQLGFIFTDQVLTFAEQVISSANIVDEQKNKIRNTVKNIVDGLKTSFPPLNIVTSVISSFASFNIPFIDKLKKKIKGGDSLAIKAVSPITQNMLKQFSSAIMPYIEFYQNLNNSSLLFSSDLNFHKAKYEDYYPSIKALASRYQNELGIDINGIIGSPKDVADKLFESNTAAKNAALYKVVLQKEEVKKLGDFTVQTAQLARDFKSFYNDYYRVLLKNFAENLTLLNDAKRLPGANSSTIDKLINQLALLRKGNDENDPGFEVKFKRNLEIILSKISQITH</sequence>